<dbReference type="EMBL" id="JAMDLZ010000048">
    <property type="protein sequence ID" value="MCY9549603.1"/>
    <property type="molecule type" value="Genomic_DNA"/>
</dbReference>
<dbReference type="RefSeq" id="WP_268639536.1">
    <property type="nucleotide sequence ID" value="NZ_JAMDLZ010000048.1"/>
</dbReference>
<evidence type="ECO:0000313" key="2">
    <source>
        <dbReference type="Proteomes" id="UP001527052"/>
    </source>
</evidence>
<name>A0ABT4EX15_9BACI</name>
<evidence type="ECO:0000313" key="1">
    <source>
        <dbReference type="EMBL" id="MCY9549603.1"/>
    </source>
</evidence>
<accession>A0ABT4EX15</accession>
<keyword evidence="2" id="KW-1185">Reference proteome</keyword>
<organism evidence="1 2">
    <name type="scientific">Lysinibacillus xylanilyticus</name>
    <dbReference type="NCBI Taxonomy" id="582475"/>
    <lineage>
        <taxon>Bacteria</taxon>
        <taxon>Bacillati</taxon>
        <taxon>Bacillota</taxon>
        <taxon>Bacilli</taxon>
        <taxon>Bacillales</taxon>
        <taxon>Bacillaceae</taxon>
        <taxon>Lysinibacillus</taxon>
    </lineage>
</organism>
<comment type="caution">
    <text evidence="1">The sequence shown here is derived from an EMBL/GenBank/DDBJ whole genome shotgun (WGS) entry which is preliminary data.</text>
</comment>
<sequence length="50" mass="5458">MKRNISTVERTKSVVKRILIMFGEAVVTDIPEPESAMPDMSGMGGMPGMM</sequence>
<gene>
    <name evidence="1" type="ORF">M5W82_22265</name>
</gene>
<protein>
    <submittedName>
        <fullName evidence="1">Uncharacterized protein</fullName>
    </submittedName>
</protein>
<dbReference type="Proteomes" id="UP001527052">
    <property type="component" value="Unassembled WGS sequence"/>
</dbReference>
<proteinExistence type="predicted"/>
<reference evidence="1 2" key="1">
    <citation type="submission" date="2022-05" db="EMBL/GenBank/DDBJ databases">
        <title>Genome Sequencing of Bee-Associated Microbes.</title>
        <authorList>
            <person name="Dunlap C."/>
        </authorList>
    </citation>
    <scope>NUCLEOTIDE SEQUENCE [LARGE SCALE GENOMIC DNA]</scope>
    <source>
        <strain evidence="1 2">NRRL BD-083</strain>
    </source>
</reference>